<dbReference type="AlphaFoldDB" id="A0A2T5M254"/>
<dbReference type="EMBL" id="MSFN02000002">
    <property type="protein sequence ID" value="PTU22620.1"/>
    <property type="molecule type" value="Genomic_DNA"/>
</dbReference>
<proteinExistence type="predicted"/>
<keyword evidence="2" id="KW-0732">Signal</keyword>
<feature type="chain" id="PRO_5015729048" description="REJ domain-containing protein" evidence="2">
    <location>
        <begin position="17"/>
        <end position="122"/>
    </location>
</feature>
<evidence type="ECO:0000313" key="3">
    <source>
        <dbReference type="EMBL" id="PTU22620.1"/>
    </source>
</evidence>
<reference evidence="3 4" key="1">
    <citation type="journal article" date="2018" name="Proc. Natl. Acad. Sci. U.S.A.">
        <title>Linking secondary metabolites to gene clusters through genome sequencing of six diverse Aspergillus species.</title>
        <authorList>
            <person name="Kaerboelling I."/>
            <person name="Vesth T.C."/>
            <person name="Frisvad J.C."/>
            <person name="Nybo J.L."/>
            <person name="Theobald S."/>
            <person name="Kuo A."/>
            <person name="Bowyer P."/>
            <person name="Matsuda Y."/>
            <person name="Mondo S."/>
            <person name="Lyhne E.K."/>
            <person name="Kogle M.E."/>
            <person name="Clum A."/>
            <person name="Lipzen A."/>
            <person name="Salamov A."/>
            <person name="Ngan C.Y."/>
            <person name="Daum C."/>
            <person name="Chiniquy J."/>
            <person name="Barry K."/>
            <person name="LaButti K."/>
            <person name="Haridas S."/>
            <person name="Simmons B.A."/>
            <person name="Magnuson J.K."/>
            <person name="Mortensen U.H."/>
            <person name="Larsen T.O."/>
            <person name="Grigoriev I.V."/>
            <person name="Baker S.E."/>
            <person name="Andersen M.R."/>
        </authorList>
    </citation>
    <scope>NUCLEOTIDE SEQUENCE [LARGE SCALE GENOMIC DNA]</scope>
    <source>
        <strain evidence="3 4">IBT 24754</strain>
    </source>
</reference>
<gene>
    <name evidence="3" type="ORF">P175DRAFT_0529693</name>
</gene>
<dbReference type="Proteomes" id="UP000244073">
    <property type="component" value="Unassembled WGS sequence"/>
</dbReference>
<dbReference type="GeneID" id="63816593"/>
<evidence type="ECO:0008006" key="5">
    <source>
        <dbReference type="Google" id="ProtNLM"/>
    </source>
</evidence>
<evidence type="ECO:0000313" key="4">
    <source>
        <dbReference type="Proteomes" id="UP000244073"/>
    </source>
</evidence>
<evidence type="ECO:0000256" key="1">
    <source>
        <dbReference type="SAM" id="MobiDB-lite"/>
    </source>
</evidence>
<protein>
    <recommendedName>
        <fullName evidence="5">REJ domain-containing protein</fullName>
    </recommendedName>
</protein>
<comment type="caution">
    <text evidence="3">The sequence shown here is derived from an EMBL/GenBank/DDBJ whole genome shotgun (WGS) entry which is preliminary data.</text>
</comment>
<name>A0A2T5M254_9EURO</name>
<dbReference type="VEuPathDB" id="FungiDB:P175DRAFT_0529693"/>
<sequence length="122" mass="11556">MRYSILLVTFSALALAQSSAPVATAVTSQPLIPTAVAPSGAASTVVASSSGITTTTSSKHHSTTSADSSSTTDSSSSTSSSSSSSSSSSTTTSSTNGAYPLATGGSLGLSAGLAGAALVAFL</sequence>
<organism evidence="3 4">
    <name type="scientific">Aspergillus ochraceoroseus IBT 24754</name>
    <dbReference type="NCBI Taxonomy" id="1392256"/>
    <lineage>
        <taxon>Eukaryota</taxon>
        <taxon>Fungi</taxon>
        <taxon>Dikarya</taxon>
        <taxon>Ascomycota</taxon>
        <taxon>Pezizomycotina</taxon>
        <taxon>Eurotiomycetes</taxon>
        <taxon>Eurotiomycetidae</taxon>
        <taxon>Eurotiales</taxon>
        <taxon>Aspergillaceae</taxon>
        <taxon>Aspergillus</taxon>
        <taxon>Aspergillus subgen. Nidulantes</taxon>
    </lineage>
</organism>
<evidence type="ECO:0000256" key="2">
    <source>
        <dbReference type="SAM" id="SignalP"/>
    </source>
</evidence>
<dbReference type="RefSeq" id="XP_040754012.1">
    <property type="nucleotide sequence ID" value="XM_040899711.1"/>
</dbReference>
<feature type="signal peptide" evidence="2">
    <location>
        <begin position="1"/>
        <end position="16"/>
    </location>
</feature>
<accession>A0A2T5M254</accession>
<feature type="region of interest" description="Disordered" evidence="1">
    <location>
        <begin position="52"/>
        <end position="97"/>
    </location>
</feature>